<dbReference type="GO" id="GO:0005737">
    <property type="term" value="C:cytoplasm"/>
    <property type="evidence" value="ECO:0007669"/>
    <property type="project" value="TreeGrafter"/>
</dbReference>
<reference evidence="3 4" key="1">
    <citation type="submission" date="2021-03" db="EMBL/GenBank/DDBJ databases">
        <title>Whole genome shotgun sequence of Actinoplanes toevensis NBRC 105298.</title>
        <authorList>
            <person name="Komaki H."/>
            <person name="Tamura T."/>
        </authorList>
    </citation>
    <scope>NUCLEOTIDE SEQUENCE [LARGE SCALE GENOMIC DNA]</scope>
    <source>
        <strain evidence="3 4">NBRC 105298</strain>
    </source>
</reference>
<dbReference type="SUPFAM" id="SSF51430">
    <property type="entry name" value="NAD(P)-linked oxidoreductase"/>
    <property type="match status" value="1"/>
</dbReference>
<sequence>METFTIARHVVDRVGFGAMQLAGPGVFGPPADRDIALEVLRRAVEGGVNHIDTADYYGPRVVNELIRDALYPYPEDLVLVSKVGARRTPSGGVVAWDDPRALRQGIEDNLTVLGVDRLAAVNLRVMGGRGADARFADQVEVMAQARDDGLIDGVGLSNVSPEQLLLALTITEVVCVQNSFGLLERGSDAVLRLCADRGIAFVPFTPLGFPASQRQSIVAHPDVRDVSRLLGISPVQVALAWVAGAAPNVLLIPGTSSLGHLAENLAVRDITLDDASVERLNRAFGVSPS</sequence>
<dbReference type="RefSeq" id="WP_213008840.1">
    <property type="nucleotide sequence ID" value="NZ_BOQN01000062.1"/>
</dbReference>
<dbReference type="InterPro" id="IPR023210">
    <property type="entry name" value="NADP_OxRdtase_dom"/>
</dbReference>
<evidence type="ECO:0000313" key="3">
    <source>
        <dbReference type="EMBL" id="GIM93008.1"/>
    </source>
</evidence>
<dbReference type="InterPro" id="IPR050791">
    <property type="entry name" value="Aldo-Keto_reductase"/>
</dbReference>
<organism evidence="3 4">
    <name type="scientific">Paractinoplanes toevensis</name>
    <dbReference type="NCBI Taxonomy" id="571911"/>
    <lineage>
        <taxon>Bacteria</taxon>
        <taxon>Bacillati</taxon>
        <taxon>Actinomycetota</taxon>
        <taxon>Actinomycetes</taxon>
        <taxon>Micromonosporales</taxon>
        <taxon>Micromonosporaceae</taxon>
        <taxon>Paractinoplanes</taxon>
    </lineage>
</organism>
<dbReference type="InterPro" id="IPR020471">
    <property type="entry name" value="AKR"/>
</dbReference>
<dbReference type="EMBL" id="BOQN01000062">
    <property type="protein sequence ID" value="GIM93008.1"/>
    <property type="molecule type" value="Genomic_DNA"/>
</dbReference>
<evidence type="ECO:0000256" key="1">
    <source>
        <dbReference type="ARBA" id="ARBA00023002"/>
    </source>
</evidence>
<dbReference type="Gene3D" id="3.20.20.100">
    <property type="entry name" value="NADP-dependent oxidoreductase domain"/>
    <property type="match status" value="1"/>
</dbReference>
<evidence type="ECO:0000313" key="4">
    <source>
        <dbReference type="Proteomes" id="UP000677082"/>
    </source>
</evidence>
<feature type="domain" description="NADP-dependent oxidoreductase" evidence="2">
    <location>
        <begin position="14"/>
        <end position="282"/>
    </location>
</feature>
<dbReference type="Pfam" id="PF00248">
    <property type="entry name" value="Aldo_ket_red"/>
    <property type="match status" value="1"/>
</dbReference>
<name>A0A919TCD1_9ACTN</name>
<dbReference type="InterPro" id="IPR036812">
    <property type="entry name" value="NAD(P)_OxRdtase_dom_sf"/>
</dbReference>
<dbReference type="AlphaFoldDB" id="A0A919TCD1"/>
<dbReference type="PANTHER" id="PTHR43625">
    <property type="entry name" value="AFLATOXIN B1 ALDEHYDE REDUCTASE"/>
    <property type="match status" value="1"/>
</dbReference>
<comment type="caution">
    <text evidence="3">The sequence shown here is derived from an EMBL/GenBank/DDBJ whole genome shotgun (WGS) entry which is preliminary data.</text>
</comment>
<dbReference type="PRINTS" id="PR00069">
    <property type="entry name" value="ALDKETRDTASE"/>
</dbReference>
<proteinExistence type="predicted"/>
<dbReference type="Proteomes" id="UP000677082">
    <property type="component" value="Unassembled WGS sequence"/>
</dbReference>
<dbReference type="CDD" id="cd19088">
    <property type="entry name" value="AKR_AKR13B1"/>
    <property type="match status" value="1"/>
</dbReference>
<keyword evidence="1" id="KW-0560">Oxidoreductase</keyword>
<gene>
    <name evidence="3" type="ORF">Ato02nite_048010</name>
</gene>
<dbReference type="GO" id="GO:0016491">
    <property type="term" value="F:oxidoreductase activity"/>
    <property type="evidence" value="ECO:0007669"/>
    <property type="project" value="UniProtKB-KW"/>
</dbReference>
<keyword evidence="4" id="KW-1185">Reference proteome</keyword>
<accession>A0A919TCD1</accession>
<dbReference type="NCBIfam" id="NF007695">
    <property type="entry name" value="PRK10376.1"/>
    <property type="match status" value="1"/>
</dbReference>
<dbReference type="PANTHER" id="PTHR43625:SF40">
    <property type="entry name" value="ALDO-KETO REDUCTASE YAKC [NADP(+)]"/>
    <property type="match status" value="1"/>
</dbReference>
<protein>
    <submittedName>
        <fullName evidence="3">Oxidoreductase</fullName>
    </submittedName>
</protein>
<evidence type="ECO:0000259" key="2">
    <source>
        <dbReference type="Pfam" id="PF00248"/>
    </source>
</evidence>